<evidence type="ECO:0000313" key="1">
    <source>
        <dbReference type="Proteomes" id="UP000887578"/>
    </source>
</evidence>
<protein>
    <submittedName>
        <fullName evidence="2">Uncharacterized protein</fullName>
    </submittedName>
</protein>
<dbReference type="AlphaFoldDB" id="A0A914QAR1"/>
<dbReference type="Proteomes" id="UP000887578">
    <property type="component" value="Unplaced"/>
</dbReference>
<keyword evidence="1" id="KW-1185">Reference proteome</keyword>
<evidence type="ECO:0000313" key="2">
    <source>
        <dbReference type="WBParaSite" id="PDA_v2.g28644.t1"/>
    </source>
</evidence>
<name>A0A914QAR1_9BILA</name>
<dbReference type="WBParaSite" id="PDA_v2.g28644.t1">
    <property type="protein sequence ID" value="PDA_v2.g28644.t1"/>
    <property type="gene ID" value="PDA_v2.g28644"/>
</dbReference>
<sequence length="280" mass="31687">MSLTSNQNFKFQNACIFRNFFLGHPVCVTNLSDTLTFPIENATFFFQVTADVQGKGVQEVGITYGLVDEGSLSFMTGEMFSNEKKCIHIGANNSYGFTNVTQCCTSLQPIQDISIKNTPQCTAFKSRTTVYNMDDNYSIFFTSKINYTKLGQNFVAHGDLTGPTNDFVMYGENGMYFYEVSETTIENLTFPIPYGDSKLLFQIEALNTTELYSPILIAGRILYRNGQTLMEEGIPFTTQNDCQYINRMYSDTQVAATSFCCTKFEDVLEKENNEKEHVKH</sequence>
<reference evidence="2" key="1">
    <citation type="submission" date="2022-11" db="UniProtKB">
        <authorList>
            <consortium name="WormBaseParasite"/>
        </authorList>
    </citation>
    <scope>IDENTIFICATION</scope>
</reference>
<organism evidence="1 2">
    <name type="scientific">Panagrolaimus davidi</name>
    <dbReference type="NCBI Taxonomy" id="227884"/>
    <lineage>
        <taxon>Eukaryota</taxon>
        <taxon>Metazoa</taxon>
        <taxon>Ecdysozoa</taxon>
        <taxon>Nematoda</taxon>
        <taxon>Chromadorea</taxon>
        <taxon>Rhabditida</taxon>
        <taxon>Tylenchina</taxon>
        <taxon>Panagrolaimomorpha</taxon>
        <taxon>Panagrolaimoidea</taxon>
        <taxon>Panagrolaimidae</taxon>
        <taxon>Panagrolaimus</taxon>
    </lineage>
</organism>
<accession>A0A914QAR1</accession>
<proteinExistence type="predicted"/>